<dbReference type="EMBL" id="KL250582">
    <property type="protein sequence ID" value="KGB34000.1"/>
    <property type="molecule type" value="Genomic_DNA"/>
</dbReference>
<accession>A0A094ZHK8</accession>
<reference evidence="1" key="1">
    <citation type="journal article" date="2012" name="Nat. Genet.">
        <title>Whole-genome sequence of Schistosoma haematobium.</title>
        <authorList>
            <person name="Young N.D."/>
            <person name="Jex A.R."/>
            <person name="Li B."/>
            <person name="Liu S."/>
            <person name="Yang L."/>
            <person name="Xiong Z."/>
            <person name="Li Y."/>
            <person name="Cantacessi C."/>
            <person name="Hall R.S."/>
            <person name="Xu X."/>
            <person name="Chen F."/>
            <person name="Wu X."/>
            <person name="Zerlotini A."/>
            <person name="Oliveira G."/>
            <person name="Hofmann A."/>
            <person name="Zhang G."/>
            <person name="Fang X."/>
            <person name="Kang Y."/>
            <person name="Campbell B.E."/>
            <person name="Loukas A."/>
            <person name="Ranganathan S."/>
            <person name="Rollinson D."/>
            <person name="Rinaldi G."/>
            <person name="Brindley P.J."/>
            <person name="Yang H."/>
            <person name="Wang J."/>
            <person name="Wang J."/>
            <person name="Gasser R.B."/>
        </authorList>
    </citation>
    <scope>NUCLEOTIDE SEQUENCE [LARGE SCALE GENOMIC DNA]</scope>
</reference>
<protein>
    <submittedName>
        <fullName evidence="1">Uncharacterized protein</fullName>
    </submittedName>
</protein>
<dbReference type="AlphaFoldDB" id="A0A094ZHK8"/>
<proteinExistence type="predicted"/>
<sequence length="74" mass="8575">MQQQYFFQLKREHNLYETLCDKITVALITLSRSSEKKTNQHNKSKCCDFDVVDEQISIIQVKGSDDIITLSGHI</sequence>
<evidence type="ECO:0000313" key="1">
    <source>
        <dbReference type="EMBL" id="KGB34000.1"/>
    </source>
</evidence>
<organism evidence="1">
    <name type="scientific">Schistosoma haematobium</name>
    <name type="common">Blood fluke</name>
    <dbReference type="NCBI Taxonomy" id="6185"/>
    <lineage>
        <taxon>Eukaryota</taxon>
        <taxon>Metazoa</taxon>
        <taxon>Spiralia</taxon>
        <taxon>Lophotrochozoa</taxon>
        <taxon>Platyhelminthes</taxon>
        <taxon>Trematoda</taxon>
        <taxon>Digenea</taxon>
        <taxon>Strigeidida</taxon>
        <taxon>Schistosomatoidea</taxon>
        <taxon>Schistosomatidae</taxon>
        <taxon>Schistosoma</taxon>
    </lineage>
</organism>
<gene>
    <name evidence="1" type="ORF">MS3_02197</name>
</gene>
<name>A0A094ZHK8_SCHHA</name>